<dbReference type="CDD" id="cd17923">
    <property type="entry name" value="DEXHc_Hrq1-like"/>
    <property type="match status" value="1"/>
</dbReference>
<feature type="domain" description="Helicase C-terminal" evidence="5">
    <location>
        <begin position="823"/>
        <end position="981"/>
    </location>
</feature>
<dbReference type="GO" id="GO:0003676">
    <property type="term" value="F:nucleic acid binding"/>
    <property type="evidence" value="ECO:0007669"/>
    <property type="project" value="InterPro"/>
</dbReference>
<dbReference type="InterPro" id="IPR001650">
    <property type="entry name" value="Helicase_C-like"/>
</dbReference>
<feature type="region of interest" description="Disordered" evidence="3">
    <location>
        <begin position="101"/>
        <end position="120"/>
    </location>
</feature>
<evidence type="ECO:0000256" key="3">
    <source>
        <dbReference type="SAM" id="MobiDB-lite"/>
    </source>
</evidence>
<accession>A0A9W8A205</accession>
<dbReference type="SMART" id="SM00487">
    <property type="entry name" value="DEXDc"/>
    <property type="match status" value="1"/>
</dbReference>
<dbReference type="GO" id="GO:0005524">
    <property type="term" value="F:ATP binding"/>
    <property type="evidence" value="ECO:0007669"/>
    <property type="project" value="UniProtKB-KW"/>
</dbReference>
<dbReference type="Pfam" id="PF09751">
    <property type="entry name" value="Es2"/>
    <property type="match status" value="1"/>
</dbReference>
<keyword evidence="6" id="KW-0378">Hydrolase</keyword>
<keyword evidence="6" id="KW-0347">Helicase</keyword>
<dbReference type="CDD" id="cd18797">
    <property type="entry name" value="SF2_C_Hrq"/>
    <property type="match status" value="1"/>
</dbReference>
<dbReference type="GO" id="GO:0005634">
    <property type="term" value="C:nucleus"/>
    <property type="evidence" value="ECO:0007669"/>
    <property type="project" value="TreeGrafter"/>
</dbReference>
<dbReference type="InterPro" id="IPR019148">
    <property type="entry name" value="Nuclear_protein_DGCR14_ESS-2"/>
</dbReference>
<dbReference type="InterPro" id="IPR027417">
    <property type="entry name" value="P-loop_NTPase"/>
</dbReference>
<feature type="region of interest" description="Disordered" evidence="3">
    <location>
        <begin position="271"/>
        <end position="294"/>
    </location>
</feature>
<evidence type="ECO:0000259" key="4">
    <source>
        <dbReference type="PROSITE" id="PS51192"/>
    </source>
</evidence>
<feature type="compositionally biased region" description="Polar residues" evidence="3">
    <location>
        <begin position="279"/>
        <end position="291"/>
    </location>
</feature>
<name>A0A9W8A205_9FUNG</name>
<evidence type="ECO:0000313" key="6">
    <source>
        <dbReference type="EMBL" id="KAJ1920831.1"/>
    </source>
</evidence>
<dbReference type="OrthoDB" id="18781at2759"/>
<dbReference type="GO" id="GO:0036297">
    <property type="term" value="P:interstrand cross-link repair"/>
    <property type="evidence" value="ECO:0007669"/>
    <property type="project" value="TreeGrafter"/>
</dbReference>
<evidence type="ECO:0000256" key="2">
    <source>
        <dbReference type="ARBA" id="ARBA00022840"/>
    </source>
</evidence>
<dbReference type="GO" id="GO:0043138">
    <property type="term" value="F:3'-5' DNA helicase activity"/>
    <property type="evidence" value="ECO:0007669"/>
    <property type="project" value="TreeGrafter"/>
</dbReference>
<feature type="domain" description="Helicase ATP-binding" evidence="4">
    <location>
        <begin position="627"/>
        <end position="811"/>
    </location>
</feature>
<dbReference type="PROSITE" id="PS51194">
    <property type="entry name" value="HELICASE_CTER"/>
    <property type="match status" value="1"/>
</dbReference>
<reference evidence="6" key="1">
    <citation type="submission" date="2022-07" db="EMBL/GenBank/DDBJ databases">
        <title>Phylogenomic reconstructions and comparative analyses of Kickxellomycotina fungi.</title>
        <authorList>
            <person name="Reynolds N.K."/>
            <person name="Stajich J.E."/>
            <person name="Barry K."/>
            <person name="Grigoriev I.V."/>
            <person name="Crous P."/>
            <person name="Smith M.E."/>
        </authorList>
    </citation>
    <scope>NUCLEOTIDE SEQUENCE</scope>
    <source>
        <strain evidence="6">NBRC 100468</strain>
    </source>
</reference>
<dbReference type="PROSITE" id="PS51192">
    <property type="entry name" value="HELICASE_ATP_BIND_1"/>
    <property type="match status" value="1"/>
</dbReference>
<comment type="caution">
    <text evidence="6">The sequence shown here is derived from an EMBL/GenBank/DDBJ whole genome shotgun (WGS) entry which is preliminary data.</text>
</comment>
<protein>
    <submittedName>
        <fullName evidence="6">ATP-dependent 3'-5' DNA helicase</fullName>
    </submittedName>
</protein>
<sequence>MDIKDKEKSSLVTTNNRDLTVALVHNPNSIKSNPKIKLEELEEDDFTKQLSDIVQRDFFPNLKRKTVPGTIFENIDSSKARRLPTTALRFLGDDVETPRIADPDLFSGDEIDPQSNDKPKMSVDQFLGKYTSEDNASFSRLIEKQNADHRNRHSWLYEQGGNGSNTKESDQKLIGYSEDGDRKLIEGKPGSVETWKYKTRNALMFSPEDQDASSLIETGRGKPKRIIHKNTRFCNTDIQLDDDDLLEMDTASSVGLGSATPTIRGYKLVDGTPTPTPTAAEQPSPSSNIGSSFKILPTPRREMIGLKLASMSARKQAPGTPGRHLSSKRDQYAMTPGSASSRYRMLSPAAKQLFKNSSSRNPFERGSKLVKGLGHLKEYFSATMASDDHKEELAQRLRRIFRALVTVTILYISRTKQNPAVSSVKPSVDQMAKDNLKMMDIATIKDIMGHHFTFDSRRAVSANNGNSDSPTASDLENHIANLLVIEFPESINPIQRPKKRKLSAQSSPDVQRLQELKDKIEKILQEKAYEHLPIKELYASLCEDTSPDDSSNPSHGIDGQEKNDLIEALESSEFYKGQIVSTKIFPKKDSDHSGSETTANLLHKEVIGAFKNVRKIQQFYKHQNMAISSILSGNHVVVSTPTASGKSVIYQAPILHHLIQDQAATAMMIFPTKALAQDQKQALADLVGSIPCIEHRKVEAYDGDVKQKDERRAIRQTTSVILTNPDTLHMAMLPNHKIWHHFLYNLRIVVLDELHIYQGQFGQHVSLILGRLCRILESLGNNHVQFVSCSATISNPIAKALLWNPSITKTAISNKGLSKAIEDVVRIITEIAKLGLRAIVFCKYRELCELTLKRCQDSFLSKKEYSKHLATVVAYRGGYSAKERKDIEKRMFRNEITVIISTSALELGVDIGSLDAVVMLGVPNNPMTMWQQAGRAGRRSQGSYVITVSDGGLLDGHYILHPEKLWERIYPKAQISSEESILSNHLQCAAFEMQVCDSEDAMYFGPELGSLLSENLLQDTNGKWATKLSYKPWPPEKVAIRSILKTEWAVFEQNDEEFTLLEELDQMHAMFRVYQGLSYLTTLVDQERKVAIVEYTQHKWLTKKRDYKDVVPKQVKETSRISGKLTIEHGSVDVKVTVFGYHRVDANTGAIIESFEHKPWVMVVQSFGTWIDIPISVVETLQMDTEALGDAIHALQHVIVNSLVSLGVCLPGSLETSCKSPFESRAKTPR</sequence>
<dbReference type="InterPro" id="IPR055227">
    <property type="entry name" value="HRQ1_WHD"/>
</dbReference>
<dbReference type="Pfam" id="PF00270">
    <property type="entry name" value="DEAD"/>
    <property type="match status" value="1"/>
</dbReference>
<dbReference type="PANTHER" id="PTHR47957:SF3">
    <property type="entry name" value="ATP-DEPENDENT HELICASE HRQ1"/>
    <property type="match status" value="1"/>
</dbReference>
<dbReference type="SUPFAM" id="SSF52540">
    <property type="entry name" value="P-loop containing nucleoside triphosphate hydrolases"/>
    <property type="match status" value="1"/>
</dbReference>
<evidence type="ECO:0000313" key="7">
    <source>
        <dbReference type="Proteomes" id="UP001150538"/>
    </source>
</evidence>
<dbReference type="InterPro" id="IPR011545">
    <property type="entry name" value="DEAD/DEAH_box_helicase_dom"/>
</dbReference>
<dbReference type="AlphaFoldDB" id="A0A9W8A205"/>
<evidence type="ECO:0000256" key="1">
    <source>
        <dbReference type="ARBA" id="ARBA00022741"/>
    </source>
</evidence>
<dbReference type="Proteomes" id="UP001150538">
    <property type="component" value="Unassembled WGS sequence"/>
</dbReference>
<keyword evidence="2" id="KW-0067">ATP-binding</keyword>
<keyword evidence="1" id="KW-0547">Nucleotide-binding</keyword>
<dbReference type="Gene3D" id="3.40.50.300">
    <property type="entry name" value="P-loop containing nucleotide triphosphate hydrolases"/>
    <property type="match status" value="2"/>
</dbReference>
<dbReference type="EMBL" id="JANBPU010000009">
    <property type="protein sequence ID" value="KAJ1920831.1"/>
    <property type="molecule type" value="Genomic_DNA"/>
</dbReference>
<organism evidence="6 7">
    <name type="scientific">Mycoemilia scoparia</name>
    <dbReference type="NCBI Taxonomy" id="417184"/>
    <lineage>
        <taxon>Eukaryota</taxon>
        <taxon>Fungi</taxon>
        <taxon>Fungi incertae sedis</taxon>
        <taxon>Zoopagomycota</taxon>
        <taxon>Kickxellomycotina</taxon>
        <taxon>Kickxellomycetes</taxon>
        <taxon>Kickxellales</taxon>
        <taxon>Kickxellaceae</taxon>
        <taxon>Mycoemilia</taxon>
    </lineage>
</organism>
<feature type="region of interest" description="Disordered" evidence="3">
    <location>
        <begin position="312"/>
        <end position="334"/>
    </location>
</feature>
<dbReference type="GO" id="GO:0006289">
    <property type="term" value="P:nucleotide-excision repair"/>
    <property type="evidence" value="ECO:0007669"/>
    <property type="project" value="TreeGrafter"/>
</dbReference>
<dbReference type="Pfam" id="PF00271">
    <property type="entry name" value="Helicase_C"/>
    <property type="match status" value="1"/>
</dbReference>
<dbReference type="InterPro" id="IPR014001">
    <property type="entry name" value="Helicase_ATP-bd"/>
</dbReference>
<gene>
    <name evidence="6" type="primary">HRQ1</name>
    <name evidence="6" type="ORF">H4219_001068</name>
</gene>
<keyword evidence="7" id="KW-1185">Reference proteome</keyword>
<dbReference type="PANTHER" id="PTHR47957">
    <property type="entry name" value="ATP-DEPENDENT HELICASE HRQ1"/>
    <property type="match status" value="1"/>
</dbReference>
<proteinExistence type="predicted"/>
<dbReference type="SMART" id="SM00490">
    <property type="entry name" value="HELICc"/>
    <property type="match status" value="1"/>
</dbReference>
<dbReference type="Pfam" id="PF22982">
    <property type="entry name" value="WHD_HRQ1"/>
    <property type="match status" value="1"/>
</dbReference>
<evidence type="ECO:0000259" key="5">
    <source>
        <dbReference type="PROSITE" id="PS51194"/>
    </source>
</evidence>